<accession>A0A4D4N2B5</accession>
<evidence type="ECO:0000256" key="1">
    <source>
        <dbReference type="SAM" id="MobiDB-lite"/>
    </source>
</evidence>
<feature type="region of interest" description="Disordered" evidence="1">
    <location>
        <begin position="1"/>
        <end position="35"/>
    </location>
</feature>
<dbReference type="Proteomes" id="UP000299211">
    <property type="component" value="Unassembled WGS sequence"/>
</dbReference>
<reference evidence="2 3" key="1">
    <citation type="submission" date="2019-04" db="EMBL/GenBank/DDBJ databases">
        <title>Draft genome sequences of Streptomyces avermitilis ATCC 31267.</title>
        <authorList>
            <person name="Komaki H."/>
            <person name="Tamura T."/>
            <person name="Hosoyama A."/>
        </authorList>
    </citation>
    <scope>NUCLEOTIDE SEQUENCE [LARGE SCALE GENOMIC DNA]</scope>
    <source>
        <strain evidence="2 3">ATCC 31267</strain>
    </source>
</reference>
<evidence type="ECO:0000313" key="3">
    <source>
        <dbReference type="Proteomes" id="UP000299211"/>
    </source>
</evidence>
<sequence>MSVQEQHRGPVGLAAVDAGQAEPDPVPARKGISSTRAGSRRWWSGRRVVVVLTLRSAGLVVESVVLKIIGCAP</sequence>
<comment type="caution">
    <text evidence="2">The sequence shown here is derived from an EMBL/GenBank/DDBJ whole genome shotgun (WGS) entry which is preliminary data.</text>
</comment>
<dbReference type="AlphaFoldDB" id="A0A4D4N2B5"/>
<protein>
    <submittedName>
        <fullName evidence="2">Uncharacterized protein</fullName>
    </submittedName>
</protein>
<organism evidence="2 3">
    <name type="scientific">Streptomyces avermitilis</name>
    <dbReference type="NCBI Taxonomy" id="33903"/>
    <lineage>
        <taxon>Bacteria</taxon>
        <taxon>Bacillati</taxon>
        <taxon>Actinomycetota</taxon>
        <taxon>Actinomycetes</taxon>
        <taxon>Kitasatosporales</taxon>
        <taxon>Streptomycetaceae</taxon>
        <taxon>Streptomyces</taxon>
    </lineage>
</organism>
<dbReference type="EMBL" id="BJHY01000001">
    <property type="protein sequence ID" value="GDY78651.1"/>
    <property type="molecule type" value="Genomic_DNA"/>
</dbReference>
<proteinExistence type="predicted"/>
<gene>
    <name evidence="2" type="ORF">SAV31267_081360</name>
</gene>
<name>A0A4D4N2B5_STRAX</name>
<evidence type="ECO:0000313" key="2">
    <source>
        <dbReference type="EMBL" id="GDY78651.1"/>
    </source>
</evidence>